<feature type="compositionally biased region" description="Low complexity" evidence="6">
    <location>
        <begin position="23"/>
        <end position="44"/>
    </location>
</feature>
<feature type="signal peptide" evidence="7">
    <location>
        <begin position="1"/>
        <end position="20"/>
    </location>
</feature>
<evidence type="ECO:0000256" key="6">
    <source>
        <dbReference type="SAM" id="MobiDB-lite"/>
    </source>
</evidence>
<dbReference type="SUPFAM" id="SSF53850">
    <property type="entry name" value="Periplasmic binding protein-like II"/>
    <property type="match status" value="1"/>
</dbReference>
<gene>
    <name evidence="8" type="ORF">SAMN04487943_10129</name>
</gene>
<keyword evidence="2 7" id="KW-0732">Signal</keyword>
<dbReference type="Pfam" id="PF13416">
    <property type="entry name" value="SBP_bac_8"/>
    <property type="match status" value="1"/>
</dbReference>
<dbReference type="InterPro" id="IPR006059">
    <property type="entry name" value="SBP"/>
</dbReference>
<dbReference type="EMBL" id="FOTR01000001">
    <property type="protein sequence ID" value="SFL33490.1"/>
    <property type="molecule type" value="Genomic_DNA"/>
</dbReference>
<evidence type="ECO:0000256" key="7">
    <source>
        <dbReference type="SAM" id="SignalP"/>
    </source>
</evidence>
<feature type="chain" id="PRO_5039097682" evidence="7">
    <location>
        <begin position="21"/>
        <end position="426"/>
    </location>
</feature>
<keyword evidence="5" id="KW-0449">Lipoprotein</keyword>
<evidence type="ECO:0000313" key="9">
    <source>
        <dbReference type="Proteomes" id="UP000198565"/>
    </source>
</evidence>
<dbReference type="RefSeq" id="WP_245780690.1">
    <property type="nucleotide sequence ID" value="NZ_FOTR01000001.1"/>
</dbReference>
<keyword evidence="3" id="KW-0472">Membrane</keyword>
<sequence>MKKLLFILIAILFATLVACSGSESGSGSGDSAEGNDSGSGSSGEKMQFYVSGDKVEGAALTTMAEKYTEETGTEIEVVDVPYDDMVTKITNMMRAEEPPALARITGFNPAWQGKLMDLTDVAEANNVRAEMGITVEDELVAPPLDLTAVGMFINKDLFEEAGVEYPTSEDNIWTWEEFVNAIETVTKNTDAQYGMVMDNSEHRLNAFLYQHGSKGFYQEGDEYTTNEETTEALQRFVELNDNTIMPKAVWTAGEDASSMFKSGRVAAYMSGSWQISDFATNITDFEWQSVYMPYEEVRATNLGGNYLVGFEGSGQEEQAKEFIDWLYQKENYEELATHGGYLPVTTDAEVEYEKAPEAYEIYQDEIAATDPIASQQRNELVRKQLVSQRALGSVLAEEMINALNDEQAVEQAVENVKSQMTEAYIE</sequence>
<reference evidence="9" key="1">
    <citation type="submission" date="2016-10" db="EMBL/GenBank/DDBJ databases">
        <authorList>
            <person name="Varghese N."/>
            <person name="Submissions S."/>
        </authorList>
    </citation>
    <scope>NUCLEOTIDE SEQUENCE [LARGE SCALE GENOMIC DNA]</scope>
    <source>
        <strain evidence="9">CGMCC 1.4250</strain>
    </source>
</reference>
<evidence type="ECO:0000313" key="8">
    <source>
        <dbReference type="EMBL" id="SFL33490.1"/>
    </source>
</evidence>
<dbReference type="AlphaFoldDB" id="A0A1I4GVD6"/>
<dbReference type="PANTHER" id="PTHR43649">
    <property type="entry name" value="ARABINOSE-BINDING PROTEIN-RELATED"/>
    <property type="match status" value="1"/>
</dbReference>
<keyword evidence="4" id="KW-0564">Palmitate</keyword>
<dbReference type="Gene3D" id="3.40.190.10">
    <property type="entry name" value="Periplasmic binding protein-like II"/>
    <property type="match status" value="1"/>
</dbReference>
<dbReference type="STRING" id="334253.SAMN04487943_10129"/>
<dbReference type="InterPro" id="IPR050490">
    <property type="entry name" value="Bact_solute-bd_prot1"/>
</dbReference>
<dbReference type="PROSITE" id="PS51257">
    <property type="entry name" value="PROKAR_LIPOPROTEIN"/>
    <property type="match status" value="1"/>
</dbReference>
<feature type="region of interest" description="Disordered" evidence="6">
    <location>
        <begin position="23"/>
        <end position="46"/>
    </location>
</feature>
<evidence type="ECO:0000256" key="4">
    <source>
        <dbReference type="ARBA" id="ARBA00023139"/>
    </source>
</evidence>
<dbReference type="Proteomes" id="UP000198565">
    <property type="component" value="Unassembled WGS sequence"/>
</dbReference>
<evidence type="ECO:0000256" key="1">
    <source>
        <dbReference type="ARBA" id="ARBA00022475"/>
    </source>
</evidence>
<keyword evidence="9" id="KW-1185">Reference proteome</keyword>
<organism evidence="8 9">
    <name type="scientific">Gracilibacillus orientalis</name>
    <dbReference type="NCBI Taxonomy" id="334253"/>
    <lineage>
        <taxon>Bacteria</taxon>
        <taxon>Bacillati</taxon>
        <taxon>Bacillota</taxon>
        <taxon>Bacilli</taxon>
        <taxon>Bacillales</taxon>
        <taxon>Bacillaceae</taxon>
        <taxon>Gracilibacillus</taxon>
    </lineage>
</organism>
<evidence type="ECO:0000256" key="5">
    <source>
        <dbReference type="ARBA" id="ARBA00023288"/>
    </source>
</evidence>
<protein>
    <submittedName>
        <fullName evidence="8">Alpha-1,4-digalacturonate transport system substrate-binding protein</fullName>
    </submittedName>
</protein>
<evidence type="ECO:0000256" key="3">
    <source>
        <dbReference type="ARBA" id="ARBA00023136"/>
    </source>
</evidence>
<dbReference type="PANTHER" id="PTHR43649:SF33">
    <property type="entry name" value="POLYGALACTURONAN_RHAMNOGALACTURONAN-BINDING PROTEIN YTCQ"/>
    <property type="match status" value="1"/>
</dbReference>
<evidence type="ECO:0000256" key="2">
    <source>
        <dbReference type="ARBA" id="ARBA00022729"/>
    </source>
</evidence>
<proteinExistence type="predicted"/>
<dbReference type="CDD" id="cd13585">
    <property type="entry name" value="PBP2_TMBP_like"/>
    <property type="match status" value="1"/>
</dbReference>
<name>A0A1I4GVD6_9BACI</name>
<accession>A0A1I4GVD6</accession>
<keyword evidence="1" id="KW-1003">Cell membrane</keyword>